<evidence type="ECO:0000259" key="5">
    <source>
        <dbReference type="PROSITE" id="PS50977"/>
    </source>
</evidence>
<dbReference type="GO" id="GO:0003700">
    <property type="term" value="F:DNA-binding transcription factor activity"/>
    <property type="evidence" value="ECO:0007669"/>
    <property type="project" value="TreeGrafter"/>
</dbReference>
<dbReference type="InterPro" id="IPR009057">
    <property type="entry name" value="Homeodomain-like_sf"/>
</dbReference>
<reference evidence="6 7" key="1">
    <citation type="submission" date="2014-07" db="EMBL/GenBank/DDBJ databases">
        <authorList>
            <person name="Zhang J.E."/>
            <person name="Yang H."/>
            <person name="Guo J."/>
            <person name="Deng Z."/>
            <person name="Luo H."/>
            <person name="Luo M."/>
            <person name="Zhao B."/>
        </authorList>
    </citation>
    <scope>NUCLEOTIDE SEQUENCE [LARGE SCALE GENOMIC DNA]</scope>
    <source>
        <strain evidence="6 7">1CP</strain>
    </source>
</reference>
<dbReference type="RefSeq" id="WP_065491366.1">
    <property type="nucleotide sequence ID" value="NZ_CP009111.1"/>
</dbReference>
<evidence type="ECO:0000313" key="6">
    <source>
        <dbReference type="EMBL" id="ANS28685.1"/>
    </source>
</evidence>
<dbReference type="InterPro" id="IPR041347">
    <property type="entry name" value="MftR_C"/>
</dbReference>
<dbReference type="PROSITE" id="PS50977">
    <property type="entry name" value="HTH_TETR_2"/>
    <property type="match status" value="1"/>
</dbReference>
<dbReference type="Proteomes" id="UP000186108">
    <property type="component" value="Chromosome"/>
</dbReference>
<gene>
    <name evidence="6" type="ORF">R1CP_20015</name>
</gene>
<dbReference type="EMBL" id="CP009111">
    <property type="protein sequence ID" value="ANS28685.1"/>
    <property type="molecule type" value="Genomic_DNA"/>
</dbReference>
<dbReference type="AlphaFoldDB" id="A0A1B1K7T8"/>
<dbReference type="PANTHER" id="PTHR30055:SF238">
    <property type="entry name" value="MYCOFACTOCIN BIOSYNTHESIS TRANSCRIPTIONAL REGULATOR MFTR-RELATED"/>
    <property type="match status" value="1"/>
</dbReference>
<accession>A0A1B1K7T8</accession>
<protein>
    <recommendedName>
        <fullName evidence="5">HTH tetR-type domain-containing protein</fullName>
    </recommendedName>
</protein>
<dbReference type="Gene3D" id="1.10.10.60">
    <property type="entry name" value="Homeodomain-like"/>
    <property type="match status" value="1"/>
</dbReference>
<sequence length="193" mass="20490">MSKSARTRSRIQSTAIALFTAQGYDATTVDQIAATAGVSQMTFFRHFPTKDAVLLDDPYDPVIAACVARQPCSRSALERACDGLAQAWRTVPEADLGDVRTRMRIVTSHPRLRARMWETNLVTQRAITDALRASGAGRLEAEVAAGACMGALSAALTDWAESGTGTLGERITFALTALVPGAGRITAHASVTP</sequence>
<dbReference type="PANTHER" id="PTHR30055">
    <property type="entry name" value="HTH-TYPE TRANSCRIPTIONAL REGULATOR RUTR"/>
    <property type="match status" value="1"/>
</dbReference>
<dbReference type="PRINTS" id="PR00455">
    <property type="entry name" value="HTHTETR"/>
</dbReference>
<keyword evidence="1" id="KW-0805">Transcription regulation</keyword>
<dbReference type="GO" id="GO:0000976">
    <property type="term" value="F:transcription cis-regulatory region binding"/>
    <property type="evidence" value="ECO:0007669"/>
    <property type="project" value="TreeGrafter"/>
</dbReference>
<organism evidence="6 7">
    <name type="scientific">Rhodococcus opacus</name>
    <name type="common">Nocardia opaca</name>
    <dbReference type="NCBI Taxonomy" id="37919"/>
    <lineage>
        <taxon>Bacteria</taxon>
        <taxon>Bacillati</taxon>
        <taxon>Actinomycetota</taxon>
        <taxon>Actinomycetes</taxon>
        <taxon>Mycobacteriales</taxon>
        <taxon>Nocardiaceae</taxon>
        <taxon>Rhodococcus</taxon>
    </lineage>
</organism>
<keyword evidence="3" id="KW-0804">Transcription</keyword>
<evidence type="ECO:0000256" key="4">
    <source>
        <dbReference type="PROSITE-ProRule" id="PRU00335"/>
    </source>
</evidence>
<evidence type="ECO:0000256" key="3">
    <source>
        <dbReference type="ARBA" id="ARBA00023163"/>
    </source>
</evidence>
<keyword evidence="2 4" id="KW-0238">DNA-binding</keyword>
<evidence type="ECO:0000256" key="1">
    <source>
        <dbReference type="ARBA" id="ARBA00023015"/>
    </source>
</evidence>
<dbReference type="PATRIC" id="fig|37919.13.peg.4194"/>
<dbReference type="InterPro" id="IPR050109">
    <property type="entry name" value="HTH-type_TetR-like_transc_reg"/>
</dbReference>
<evidence type="ECO:0000313" key="7">
    <source>
        <dbReference type="Proteomes" id="UP000186108"/>
    </source>
</evidence>
<dbReference type="SUPFAM" id="SSF46689">
    <property type="entry name" value="Homeodomain-like"/>
    <property type="match status" value="1"/>
</dbReference>
<name>A0A1B1K7T8_RHOOP</name>
<feature type="DNA-binding region" description="H-T-H motif" evidence="4">
    <location>
        <begin position="28"/>
        <end position="47"/>
    </location>
</feature>
<proteinExistence type="predicted"/>
<dbReference type="Pfam" id="PF17754">
    <property type="entry name" value="TetR_C_14"/>
    <property type="match status" value="1"/>
</dbReference>
<dbReference type="InterPro" id="IPR001647">
    <property type="entry name" value="HTH_TetR"/>
</dbReference>
<feature type="domain" description="HTH tetR-type" evidence="5">
    <location>
        <begin position="5"/>
        <end position="65"/>
    </location>
</feature>
<dbReference type="Pfam" id="PF00440">
    <property type="entry name" value="TetR_N"/>
    <property type="match status" value="1"/>
</dbReference>
<evidence type="ECO:0000256" key="2">
    <source>
        <dbReference type="ARBA" id="ARBA00023125"/>
    </source>
</evidence>
<dbReference type="Gene3D" id="1.10.357.10">
    <property type="entry name" value="Tetracycline Repressor, domain 2"/>
    <property type="match status" value="1"/>
</dbReference>